<dbReference type="GO" id="GO:0016757">
    <property type="term" value="F:glycosyltransferase activity"/>
    <property type="evidence" value="ECO:0007669"/>
    <property type="project" value="InterPro"/>
</dbReference>
<proteinExistence type="predicted"/>
<dbReference type="PATRIC" id="fig|545697.3.peg.197"/>
<dbReference type="Pfam" id="PF00534">
    <property type="entry name" value="Glycos_transf_1"/>
    <property type="match status" value="1"/>
</dbReference>
<dbReference type="STRING" id="545697.HMPREF0216_00200"/>
<evidence type="ECO:0000259" key="2">
    <source>
        <dbReference type="Pfam" id="PF13439"/>
    </source>
</evidence>
<sequence>MDSKKRIAHVLTKMDVGGAETFIMNVYRNIDRSKYNFDFIVYSDEEGEFDKEIKSLGGRIFRITSPGKNIIKYLKDFYSICKKEKFDVIHSHAHHFSGINSVIAKLAGIKVIISHSHTTVSDNTGSMPVKVYRKIMTKLIKIFSTNLLACSDEAAEALFKDIKNPKVSIVNNGIEINRFIKNSYSKEECREKLGLPRDSYIIGNVGRFRSEKNHNFMIDLFKYINERNSNTSLVLVGNGELLEVMKEKVGKLGLSNNVIF</sequence>
<dbReference type="PANTHER" id="PTHR45947:SF3">
    <property type="entry name" value="SULFOQUINOVOSYL TRANSFERASE SQD2"/>
    <property type="match status" value="1"/>
</dbReference>
<protein>
    <recommendedName>
        <fullName evidence="5">Glycosyltransferase, group 1 family protein</fullName>
    </recommendedName>
</protein>
<dbReference type="eggNOG" id="COG0438">
    <property type="taxonomic scope" value="Bacteria"/>
</dbReference>
<dbReference type="InterPro" id="IPR001296">
    <property type="entry name" value="Glyco_trans_1"/>
</dbReference>
<evidence type="ECO:0000313" key="4">
    <source>
        <dbReference type="Proteomes" id="UP000010420"/>
    </source>
</evidence>
<dbReference type="Proteomes" id="UP000010420">
    <property type="component" value="Unassembled WGS sequence"/>
</dbReference>
<dbReference type="InterPro" id="IPR028098">
    <property type="entry name" value="Glyco_trans_4-like_N"/>
</dbReference>
<comment type="caution">
    <text evidence="3">The sequence shown here is derived from an EMBL/GenBank/DDBJ whole genome shotgun (WGS) entry which is preliminary data.</text>
</comment>
<keyword evidence="4" id="KW-1185">Reference proteome</keyword>
<dbReference type="OrthoDB" id="9804196at2"/>
<dbReference type="AlphaFoldDB" id="L1QND8"/>
<gene>
    <name evidence="3" type="ORF">HMPREF0216_00200</name>
</gene>
<dbReference type="SUPFAM" id="SSF53756">
    <property type="entry name" value="UDP-Glycosyltransferase/glycogen phosphorylase"/>
    <property type="match status" value="1"/>
</dbReference>
<reference evidence="3 4" key="1">
    <citation type="submission" date="2012-05" db="EMBL/GenBank/DDBJ databases">
        <authorList>
            <person name="Weinstock G."/>
            <person name="Sodergren E."/>
            <person name="Lobos E.A."/>
            <person name="Fulton L."/>
            <person name="Fulton R."/>
            <person name="Courtney L."/>
            <person name="Fronick C."/>
            <person name="O'Laughlin M."/>
            <person name="Godfrey J."/>
            <person name="Wilson R.M."/>
            <person name="Miner T."/>
            <person name="Farmer C."/>
            <person name="Delehaunty K."/>
            <person name="Cordes M."/>
            <person name="Minx P."/>
            <person name="Tomlinson C."/>
            <person name="Chen J."/>
            <person name="Wollam A."/>
            <person name="Pepin K.H."/>
            <person name="Bhonagiri V."/>
            <person name="Zhang X."/>
            <person name="Suruliraj S."/>
            <person name="Warren W."/>
            <person name="Mitreva M."/>
            <person name="Mardis E.R."/>
            <person name="Wilson R.K."/>
        </authorList>
    </citation>
    <scope>NUCLEOTIDE SEQUENCE [LARGE SCALE GENOMIC DNA]</scope>
    <source>
        <strain evidence="3 4">DSM 1785</strain>
    </source>
</reference>
<dbReference type="EMBL" id="AMEZ01000007">
    <property type="protein sequence ID" value="EKY29493.1"/>
    <property type="molecule type" value="Genomic_DNA"/>
</dbReference>
<name>L1QND8_9CLOT</name>
<evidence type="ECO:0000259" key="1">
    <source>
        <dbReference type="Pfam" id="PF00534"/>
    </source>
</evidence>
<dbReference type="PANTHER" id="PTHR45947">
    <property type="entry name" value="SULFOQUINOVOSYL TRANSFERASE SQD2"/>
    <property type="match status" value="1"/>
</dbReference>
<accession>L1QND8</accession>
<dbReference type="HOGENOM" id="CLU_1232969_0_0_9"/>
<evidence type="ECO:0008006" key="5">
    <source>
        <dbReference type="Google" id="ProtNLM"/>
    </source>
</evidence>
<dbReference type="Gene3D" id="3.40.50.2000">
    <property type="entry name" value="Glycogen Phosphorylase B"/>
    <property type="match status" value="2"/>
</dbReference>
<organism evidence="3 4">
    <name type="scientific">Clostridium celatum DSM 1785</name>
    <dbReference type="NCBI Taxonomy" id="545697"/>
    <lineage>
        <taxon>Bacteria</taxon>
        <taxon>Bacillati</taxon>
        <taxon>Bacillota</taxon>
        <taxon>Clostridia</taxon>
        <taxon>Eubacteriales</taxon>
        <taxon>Clostridiaceae</taxon>
        <taxon>Clostridium</taxon>
    </lineage>
</organism>
<dbReference type="InterPro" id="IPR050194">
    <property type="entry name" value="Glycosyltransferase_grp1"/>
</dbReference>
<dbReference type="Pfam" id="PF13439">
    <property type="entry name" value="Glyco_transf_4"/>
    <property type="match status" value="1"/>
</dbReference>
<feature type="domain" description="Glycosyl transferase family 1" evidence="1">
    <location>
        <begin position="186"/>
        <end position="260"/>
    </location>
</feature>
<feature type="domain" description="Glycosyltransferase subfamily 4-like N-terminal" evidence="2">
    <location>
        <begin position="16"/>
        <end position="178"/>
    </location>
</feature>
<evidence type="ECO:0000313" key="3">
    <source>
        <dbReference type="EMBL" id="EKY29493.1"/>
    </source>
</evidence>